<dbReference type="EMBL" id="JAJLJH010000001">
    <property type="protein sequence ID" value="MCK9685808.1"/>
    <property type="molecule type" value="Genomic_DNA"/>
</dbReference>
<reference evidence="1" key="1">
    <citation type="submission" date="2021-11" db="EMBL/GenBank/DDBJ databases">
        <title>BS-T2-15 a new species belonging to the Comamonadaceae family isolated from the soil of a French oak forest.</title>
        <authorList>
            <person name="Mieszkin S."/>
            <person name="Alain K."/>
        </authorList>
    </citation>
    <scope>NUCLEOTIDE SEQUENCE</scope>
    <source>
        <strain evidence="1">BS-T2-15</strain>
    </source>
</reference>
<evidence type="ECO:0000313" key="1">
    <source>
        <dbReference type="EMBL" id="MCK9685808.1"/>
    </source>
</evidence>
<organism evidence="1 2">
    <name type="scientific">Scleromatobacter humisilvae</name>
    <dbReference type="NCBI Taxonomy" id="2897159"/>
    <lineage>
        <taxon>Bacteria</taxon>
        <taxon>Pseudomonadati</taxon>
        <taxon>Pseudomonadota</taxon>
        <taxon>Betaproteobacteria</taxon>
        <taxon>Burkholderiales</taxon>
        <taxon>Sphaerotilaceae</taxon>
        <taxon>Scleromatobacter</taxon>
    </lineage>
</organism>
<gene>
    <name evidence="1" type="ORF">LPC04_08820</name>
</gene>
<evidence type="ECO:0000313" key="2">
    <source>
        <dbReference type="Proteomes" id="UP001139353"/>
    </source>
</evidence>
<proteinExistence type="predicted"/>
<keyword evidence="2" id="KW-1185">Reference proteome</keyword>
<name>A0A9X1YGU5_9BURK</name>
<protein>
    <submittedName>
        <fullName evidence="1">Uncharacterized protein</fullName>
    </submittedName>
</protein>
<comment type="caution">
    <text evidence="1">The sequence shown here is derived from an EMBL/GenBank/DDBJ whole genome shotgun (WGS) entry which is preliminary data.</text>
</comment>
<sequence length="165" mass="17935">MLNVSTEDIQRAISQLGEGDRRDLEIEIAIGRFASDKMTVRRLVDWIPEAFGYVLLPHVGDVTLPTTFSARASDGTWKDFPFDREPIFGETVKIAAAIYRDGPRTVFSNVAKRSSMVGAANKALNDGQSLAGATMSGPAMIGIPAEIYDAKTRPAATSFWKKLVG</sequence>
<dbReference type="Proteomes" id="UP001139353">
    <property type="component" value="Unassembled WGS sequence"/>
</dbReference>
<accession>A0A9X1YGU5</accession>
<dbReference type="AlphaFoldDB" id="A0A9X1YGU5"/>
<dbReference type="RefSeq" id="WP_275681800.1">
    <property type="nucleotide sequence ID" value="NZ_JAJLJH010000001.1"/>
</dbReference>